<dbReference type="Gene3D" id="2.10.110.30">
    <property type="match status" value="1"/>
</dbReference>
<keyword evidence="6 10" id="KW-0833">Ubl conjugation pathway</keyword>
<dbReference type="GO" id="GO:0000151">
    <property type="term" value="C:ubiquitin ligase complex"/>
    <property type="evidence" value="ECO:0007669"/>
    <property type="project" value="TreeGrafter"/>
</dbReference>
<evidence type="ECO:0000256" key="11">
    <source>
        <dbReference type="SAM" id="MobiDB-lite"/>
    </source>
</evidence>
<keyword evidence="3 10" id="KW-0808">Transferase</keyword>
<evidence type="ECO:0000259" key="12">
    <source>
        <dbReference type="PROSITE" id="PS51157"/>
    </source>
</evidence>
<protein>
    <recommendedName>
        <fullName evidence="10">E3 ubiquitin-protein ligase</fullName>
        <ecNumber evidence="10">2.3.2.27</ecNumber>
    </recommendedName>
</protein>
<keyword evidence="7 10" id="KW-0862">Zinc</keyword>
<evidence type="ECO:0000256" key="7">
    <source>
        <dbReference type="ARBA" id="ARBA00022833"/>
    </source>
</evidence>
<feature type="zinc finger region" description="UBR-type" evidence="9">
    <location>
        <begin position="142"/>
        <end position="213"/>
    </location>
</feature>
<evidence type="ECO:0000256" key="9">
    <source>
        <dbReference type="PROSITE-ProRule" id="PRU00508"/>
    </source>
</evidence>
<dbReference type="InterPro" id="IPR003126">
    <property type="entry name" value="Znf_UBR"/>
</dbReference>
<evidence type="ECO:0000256" key="6">
    <source>
        <dbReference type="ARBA" id="ARBA00022786"/>
    </source>
</evidence>
<comment type="pathway">
    <text evidence="2 10">Protein modification; protein ubiquitination.</text>
</comment>
<dbReference type="PROSITE" id="PS51157">
    <property type="entry name" value="ZF_UBR"/>
    <property type="match status" value="1"/>
</dbReference>
<evidence type="ECO:0000256" key="2">
    <source>
        <dbReference type="ARBA" id="ARBA00004906"/>
    </source>
</evidence>
<name>A0A7E4VIY0_PANRE</name>
<dbReference type="GO" id="GO:0071596">
    <property type="term" value="P:ubiquitin-dependent protein catabolic process via the N-end rule pathway"/>
    <property type="evidence" value="ECO:0007669"/>
    <property type="project" value="UniProtKB-UniRule"/>
</dbReference>
<proteinExistence type="inferred from homology"/>
<dbReference type="GO" id="GO:0008270">
    <property type="term" value="F:zinc ion binding"/>
    <property type="evidence" value="ECO:0007669"/>
    <property type="project" value="UniProtKB-UniRule"/>
</dbReference>
<dbReference type="Pfam" id="PF18995">
    <property type="entry name" value="PRT6_C"/>
    <property type="match status" value="1"/>
</dbReference>
<dbReference type="FunFam" id="2.10.110.30:FF:000002">
    <property type="entry name" value="Putative e3 ubiquitin-protein ligase ubr3"/>
    <property type="match status" value="1"/>
</dbReference>
<dbReference type="SMART" id="SM00396">
    <property type="entry name" value="ZnF_UBR1"/>
    <property type="match status" value="1"/>
</dbReference>
<dbReference type="InterPro" id="IPR039164">
    <property type="entry name" value="UBR1-like"/>
</dbReference>
<evidence type="ECO:0000256" key="1">
    <source>
        <dbReference type="ARBA" id="ARBA00000900"/>
    </source>
</evidence>
<evidence type="ECO:0000256" key="4">
    <source>
        <dbReference type="ARBA" id="ARBA00022723"/>
    </source>
</evidence>
<dbReference type="Proteomes" id="UP000492821">
    <property type="component" value="Unassembled WGS sequence"/>
</dbReference>
<evidence type="ECO:0000256" key="3">
    <source>
        <dbReference type="ARBA" id="ARBA00022679"/>
    </source>
</evidence>
<evidence type="ECO:0000256" key="8">
    <source>
        <dbReference type="ARBA" id="ARBA00046341"/>
    </source>
</evidence>
<dbReference type="CDD" id="cd19673">
    <property type="entry name" value="UBR-box_UBR3"/>
    <property type="match status" value="1"/>
</dbReference>
<sequence>MDRRRSFSNVGADGGDVPYSDHDEDELPCKRLKLQILPTEVDDFFNIASRLYQCGCSSFEGTALGEELDKIPEEWRADANRLFDHVNTIMGEVRFSISATYDTAPEFAAIDEEVPRHVMQLLAKDVPFDSWVQHLHQFHSAPRCNVVWRQNTVAYRCQTCGLNSCMSLCAECFEAGNHEGHDYSRFFSTVGGCCDCGNPDVMDPKGFCQKHCEDAPRSNILKDHQKFLIRMVLTRLIIRLLVGMRRWSLIYDHLKGYRNLSPENRTSGLLFSTNEIIHKGIQPIFSLLARLCEAGSNVTDILIDVLLDKQLYAQCQGNGITGADLEKNRRGQRMPESLDWRTQESLVQDTQSLEQLQAFKHIVDKSGIHPIQNDTLLDELLMYQIRIGYPQELIDTLLNLLYDTTYKQAFASKFFAYYPYTTAMVAELLNELPLGSREGSRVAERIVHISVQICSGAKICLWLQNRIDIVGCALDSILMMSLWKARPTLLNHEAVRFYSRYAEELSSAYERGWLTVSIDANPFFERNADLFVLTDLQNLFVHQAIAEHFFASEKLVNKYLRHVCLFQGSCVEWRIPSGEHRINDWVAIAQRCYNVEFEACSLPMHSLAQHLASITQNRRDTNYVQMYTTQIKECLQNWFNALMMDDSPVDTFLPPYCITFHIPLHRHLAVLLYYTQTQFEVTRDVISNLAADEGFLKKAMLHPLRLFAVRAEFYAGMWTRNGQGMRMSVANYSKPTIAFSFLAADLVLLRFSACNVNQEFFLSSLFNSFHIPDCFAFPSGVDELSEDDTHGLVLRKVWIPHLLDGALRLLLDLIVGRRDMEPDSNELLQEEIIALLARQDLPYSHIRVVIPNRGNAPYEQNSTEFDAAIDSVANFVEPDRDNSLQHGRFELKRQLYDTHVCPVFCRLRSFGAVDFNEFSTRLEEHDRKIGKIPSHVTPWLGYRLIDFDKDYANRFETVKPVAALLTQPSFFAFVARVLNWTNGLETPASLILQQAIYLLSLSCQVLRSEKTFEACRDRLFRHNDYQESPFHCDAAFSKSVADAEDPRAVIAGFFCIDYGCGKTLINLILDLFNSAVRKKHPDVSEEALYNIIRVLLNPERLQSSVRLHGGCTLYVVRLLNLMTEASPMLSAHIKDYIDDKFRPKKIASESASTSDGPAASASAINSAASAAAKKKAANAAKRDAFLAKLHAKNASRMKTHMANEGITQEEMDQIETKSSSATLYECPICGEMSDHSIANVIGVFVHTRPNGVVANSVPATSHVTDLMELAPNFPPNRRMRRHTPTLNRRIYGEQRDALLSNDMRIQSESAIREVRFRTGVEVRTCRHFAHISCFKSYLDSIIAGNAIFKVDFTVSCPMCRSPVNAILPLRMEFGRDMIRANFFINDVERNCKALIDFYKERLYDPRPIADHDSPLRAQITTYREAVEAFEDLPYRQLINTISDSISWHHPEGRFKGFDARMSFVQCNVDRLVMAATVDLPLPKFSKGSVIEHIMSGAITLLLQNEQKVIFKHFTELLSAAAGRELAITDSPPYLCFDFQSLFLRCVALPMIDERFVSSDREDFIKLVYRIITPILFTRAIFNAISRADVPELITEFLHETDFGPDTIIARGLQATLEASRAAFEAAKDTFFIASGHYILEDAHRRGSYVRYETVAEMRALAIKDANLLLCNLTKFAIMLKTEVFKKDMLPEEVAVVRGNDYAALYSLFFGEEATASSEAINLHSVARSGGFFVRQLAVASELSSTKKLPMVIASDIIDWKYRSVLNLPPLYDKLFSTFFGQRCESCYTNPRHQMLCLLCGSLMCLTKCNHNRQTANGEVETYIERHTVNCGGGCCVYLSLNSTMVVINYYRLAVLWGTVYLDAHGEEDRNLCRGKPLFLSQNRMNQLRHGWYIQDLDRRANLRWISLEQLSNALKQCHHGH</sequence>
<dbReference type="GO" id="GO:0061630">
    <property type="term" value="F:ubiquitin protein ligase activity"/>
    <property type="evidence" value="ECO:0007669"/>
    <property type="project" value="UniProtKB-UniRule"/>
</dbReference>
<dbReference type="PANTHER" id="PTHR21497:SF39">
    <property type="entry name" value="E3 UBIQUITIN-PROTEIN LIGASE UBR3"/>
    <property type="match status" value="1"/>
</dbReference>
<dbReference type="PANTHER" id="PTHR21497">
    <property type="entry name" value="UBIQUITIN LIGASE E3 ALPHA-RELATED"/>
    <property type="match status" value="1"/>
</dbReference>
<dbReference type="GO" id="GO:0005737">
    <property type="term" value="C:cytoplasm"/>
    <property type="evidence" value="ECO:0007669"/>
    <property type="project" value="TreeGrafter"/>
</dbReference>
<accession>A0A7E4VIY0</accession>
<dbReference type="UniPathway" id="UPA00143"/>
<evidence type="ECO:0000256" key="5">
    <source>
        <dbReference type="ARBA" id="ARBA00022771"/>
    </source>
</evidence>
<keyword evidence="13" id="KW-1185">Reference proteome</keyword>
<feature type="region of interest" description="Disordered" evidence="11">
    <location>
        <begin position="1"/>
        <end position="22"/>
    </location>
</feature>
<dbReference type="InterPro" id="IPR044046">
    <property type="entry name" value="E3_ligase_UBR-like_C"/>
</dbReference>
<evidence type="ECO:0000313" key="14">
    <source>
        <dbReference type="WBParaSite" id="Pan_g21727.t1"/>
    </source>
</evidence>
<organism evidence="13 14">
    <name type="scientific">Panagrellus redivivus</name>
    <name type="common">Microworm</name>
    <dbReference type="NCBI Taxonomy" id="6233"/>
    <lineage>
        <taxon>Eukaryota</taxon>
        <taxon>Metazoa</taxon>
        <taxon>Ecdysozoa</taxon>
        <taxon>Nematoda</taxon>
        <taxon>Chromadorea</taxon>
        <taxon>Rhabditida</taxon>
        <taxon>Tylenchina</taxon>
        <taxon>Panagrolaimomorpha</taxon>
        <taxon>Panagrolaimoidea</taxon>
        <taxon>Panagrolaimidae</taxon>
        <taxon>Panagrellus</taxon>
    </lineage>
</organism>
<comment type="catalytic activity">
    <reaction evidence="1 10">
        <text>S-ubiquitinyl-[E2 ubiquitin-conjugating enzyme]-L-cysteine + [acceptor protein]-L-lysine = [E2 ubiquitin-conjugating enzyme]-L-cysteine + N(6)-ubiquitinyl-[acceptor protein]-L-lysine.</text>
        <dbReference type="EC" id="2.3.2.27"/>
    </reaction>
</comment>
<reference evidence="13" key="1">
    <citation type="journal article" date="2013" name="Genetics">
        <title>The draft genome and transcriptome of Panagrellus redivivus are shaped by the harsh demands of a free-living lifestyle.</title>
        <authorList>
            <person name="Srinivasan J."/>
            <person name="Dillman A.R."/>
            <person name="Macchietto M.G."/>
            <person name="Heikkinen L."/>
            <person name="Lakso M."/>
            <person name="Fracchia K.M."/>
            <person name="Antoshechkin I."/>
            <person name="Mortazavi A."/>
            <person name="Wong G."/>
            <person name="Sternberg P.W."/>
        </authorList>
    </citation>
    <scope>NUCLEOTIDE SEQUENCE [LARGE SCALE GENOMIC DNA]</scope>
    <source>
        <strain evidence="13">MT8872</strain>
    </source>
</reference>
<evidence type="ECO:0000313" key="13">
    <source>
        <dbReference type="Proteomes" id="UP000492821"/>
    </source>
</evidence>
<comment type="similarity">
    <text evidence="8 10">Belongs to the E3 ubiquitin-protein ligase UBR1-like family.</text>
</comment>
<dbReference type="InterPro" id="IPR055194">
    <property type="entry name" value="UBR1-like_WH"/>
</dbReference>
<feature type="domain" description="UBR-type" evidence="12">
    <location>
        <begin position="142"/>
        <end position="213"/>
    </location>
</feature>
<comment type="function">
    <text evidence="10">Ubiquitin ligase protein which is a component of the N-end rule pathway. Recognizes and binds to proteins bearing specific N-terminal residues that are destabilizing according to the N-end rule, leading to their ubiquitination and subsequent degradation.</text>
</comment>
<keyword evidence="5 10" id="KW-0863">Zinc-finger</keyword>
<dbReference type="Pfam" id="PF22960">
    <property type="entry name" value="WHD_UBR1"/>
    <property type="match status" value="1"/>
</dbReference>
<keyword evidence="4 10" id="KW-0479">Metal-binding</keyword>
<dbReference type="GO" id="GO:0016567">
    <property type="term" value="P:protein ubiquitination"/>
    <property type="evidence" value="ECO:0007669"/>
    <property type="project" value="UniProtKB-UniRule"/>
</dbReference>
<evidence type="ECO:0000256" key="10">
    <source>
        <dbReference type="RuleBase" id="RU366018"/>
    </source>
</evidence>
<reference evidence="14" key="2">
    <citation type="submission" date="2020-10" db="UniProtKB">
        <authorList>
            <consortium name="WormBaseParasite"/>
        </authorList>
    </citation>
    <scope>IDENTIFICATION</scope>
</reference>
<dbReference type="WBParaSite" id="Pan_g21727.t1">
    <property type="protein sequence ID" value="Pan_g21727.t1"/>
    <property type="gene ID" value="Pan_g21727"/>
</dbReference>
<dbReference type="EC" id="2.3.2.27" evidence="10"/>
<dbReference type="Pfam" id="PF02207">
    <property type="entry name" value="zf-UBR"/>
    <property type="match status" value="1"/>
</dbReference>